<dbReference type="GO" id="GO:0031380">
    <property type="term" value="C:nuclear RNA-directed RNA polymerase complex"/>
    <property type="evidence" value="ECO:0007669"/>
    <property type="project" value="TreeGrafter"/>
</dbReference>
<dbReference type="AlphaFoldDB" id="A0A8J5XJ21"/>
<protein>
    <recommendedName>
        <fullName evidence="2">DNA2/NAM7 helicase-like C-terminal domain-containing protein</fullName>
    </recommendedName>
</protein>
<dbReference type="PANTHER" id="PTHR10887">
    <property type="entry name" value="DNA2/NAM7 HELICASE FAMILY"/>
    <property type="match status" value="1"/>
</dbReference>
<evidence type="ECO:0000259" key="2">
    <source>
        <dbReference type="Pfam" id="PF13087"/>
    </source>
</evidence>
<feature type="coiled-coil region" evidence="1">
    <location>
        <begin position="513"/>
        <end position="547"/>
    </location>
</feature>
<dbReference type="Proteomes" id="UP000751190">
    <property type="component" value="Unassembled WGS sequence"/>
</dbReference>
<proteinExistence type="predicted"/>
<evidence type="ECO:0000256" key="1">
    <source>
        <dbReference type="SAM" id="Coils"/>
    </source>
</evidence>
<keyword evidence="4" id="KW-1185">Reference proteome</keyword>
<dbReference type="InterPro" id="IPR027417">
    <property type="entry name" value="P-loop_NTPase"/>
</dbReference>
<dbReference type="Gene3D" id="3.40.50.300">
    <property type="entry name" value="P-loop containing nucleotide triphosphate hydrolases"/>
    <property type="match status" value="2"/>
</dbReference>
<dbReference type="GO" id="GO:0031048">
    <property type="term" value="P:regulatory ncRNA-mediated heterochromatin formation"/>
    <property type="evidence" value="ECO:0007669"/>
    <property type="project" value="TreeGrafter"/>
</dbReference>
<evidence type="ECO:0000313" key="3">
    <source>
        <dbReference type="EMBL" id="KAG8462182.1"/>
    </source>
</evidence>
<organism evidence="3 4">
    <name type="scientific">Diacronema lutheri</name>
    <name type="common">Unicellular marine alga</name>
    <name type="synonym">Monochrysis lutheri</name>
    <dbReference type="NCBI Taxonomy" id="2081491"/>
    <lineage>
        <taxon>Eukaryota</taxon>
        <taxon>Haptista</taxon>
        <taxon>Haptophyta</taxon>
        <taxon>Pavlovophyceae</taxon>
        <taxon>Pavlovales</taxon>
        <taxon>Pavlovaceae</taxon>
        <taxon>Diacronema</taxon>
    </lineage>
</organism>
<dbReference type="CDD" id="cd18808">
    <property type="entry name" value="SF1_C_Upf1"/>
    <property type="match status" value="1"/>
</dbReference>
<gene>
    <name evidence="3" type="ORF">KFE25_011632</name>
</gene>
<dbReference type="InterPro" id="IPR047187">
    <property type="entry name" value="SF1_C_Upf1"/>
</dbReference>
<sequence length="839" mass="91603">MIGDHQQLRPKVETYSLTVGAGLGFDLNRSLFERLIVGGSPHAVLEVQHRMRPEIAAIARCMTYPALADSPAVRGRPHVRGLASDVVFIDHTQPEHEDAVDDLGRISMSKTNVHEAELVVEIVRYLLLQAHEPNQIVVLAPYLGQVKLIVQLLQAASSFPDGRACARIEAQIGELDASDLLNLDAAQPWHELTERSDGVRVSTIDNYQGEEADIVVACTVRSNARGQLGFLGKDDAEQRVNVLCTRARFGFILLGNARCLERAAVWARLLAHLRASKCVFDGLPVKCSRRHVLRNPKELGTPANVRAMIAQGGGCTSPCEVVLDPCGHRCALLCHPWGHEHVHCRRAVRVDCRAGIHRIDRACSAAAPPDCHHDVVERCDAGHPVVRACSQPAMRNCRVCAVLRVAASEESKRQAQLVRDEAAIIEGLATRAFDLVSAASASQQMAADDHTRALDVLHADSRRELDALAHRFEAIKLARHRAFNAQLDQAESDAQRDVAAAMDKLGHEARADAARLEARRADTEAALQQVAAQLVQTRQAMRQVAEEDLAERDARLHALHHAVEAELHADERAFFEAVAARPSADDTARKLEAVRASAPRETCQICLDELPLLDGVLCARLGGHFVCDACFGRHVLAEASKQEFDGDVRCPCAGAAVGSCASGSYATLEVARHAGMAAFEVLNKRRLELHEIALVQKLEREFEERHAHKLAEAAQLASDAGEVKQATDIIVETILTLRCPRCRQAFVDFSGCFALTCSRQGCGCGFCAWCLADCGADAHKHVSACPQAGARRAGELFGTLDEFAQHHAARKRARTEEYIDAHVRPALQQRVREAALACL</sequence>
<dbReference type="SUPFAM" id="SSF52540">
    <property type="entry name" value="P-loop containing nucleoside triphosphate hydrolases"/>
    <property type="match status" value="1"/>
</dbReference>
<dbReference type="EMBL" id="JAGTXO010000022">
    <property type="protein sequence ID" value="KAG8462182.1"/>
    <property type="molecule type" value="Genomic_DNA"/>
</dbReference>
<comment type="caution">
    <text evidence="3">The sequence shown here is derived from an EMBL/GenBank/DDBJ whole genome shotgun (WGS) entry which is preliminary data.</text>
</comment>
<dbReference type="InterPro" id="IPR045055">
    <property type="entry name" value="DNA2/NAM7-like"/>
</dbReference>
<reference evidence="3" key="1">
    <citation type="submission" date="2021-05" db="EMBL/GenBank/DDBJ databases">
        <title>The genome of the haptophyte Pavlova lutheri (Diacronema luteri, Pavlovales) - a model for lipid biosynthesis in eukaryotic algae.</title>
        <authorList>
            <person name="Hulatt C.J."/>
            <person name="Posewitz M.C."/>
        </authorList>
    </citation>
    <scope>NUCLEOTIDE SEQUENCE</scope>
    <source>
        <strain evidence="3">NIVA-4/92</strain>
    </source>
</reference>
<dbReference type="InterPro" id="IPR041679">
    <property type="entry name" value="DNA2/NAM7-like_C"/>
</dbReference>
<dbReference type="OrthoDB" id="2423195at2759"/>
<keyword evidence="1" id="KW-0175">Coiled coil</keyword>
<dbReference type="SUPFAM" id="SSF57850">
    <property type="entry name" value="RING/U-box"/>
    <property type="match status" value="1"/>
</dbReference>
<accession>A0A8J5XJ21</accession>
<feature type="domain" description="DNA2/NAM7 helicase-like C-terminal" evidence="2">
    <location>
        <begin position="27"/>
        <end position="257"/>
    </location>
</feature>
<name>A0A8J5XJ21_DIALT</name>
<dbReference type="PANTHER" id="PTHR10887:SF341">
    <property type="entry name" value="NFX1-TYPE ZINC FINGER-CONTAINING PROTEIN 1"/>
    <property type="match status" value="1"/>
</dbReference>
<dbReference type="Pfam" id="PF13087">
    <property type="entry name" value="AAA_12"/>
    <property type="match status" value="1"/>
</dbReference>
<evidence type="ECO:0000313" key="4">
    <source>
        <dbReference type="Proteomes" id="UP000751190"/>
    </source>
</evidence>
<dbReference type="Gene3D" id="1.20.120.1750">
    <property type="match status" value="1"/>
</dbReference>